<reference evidence="1" key="2">
    <citation type="submission" date="2015-10" db="EMBL/GenBank/DDBJ databases">
        <authorList>
            <person name="Gilbert D.G."/>
        </authorList>
    </citation>
    <scope>NUCLEOTIDE SEQUENCE [LARGE SCALE GENOMIC DNA]</scope>
    <source>
        <strain evidence="1">20-2</strain>
    </source>
</reference>
<reference evidence="4" key="1">
    <citation type="submission" date="2015-10" db="EMBL/GenBank/DDBJ databases">
        <authorList>
            <person name="Crossman L.C."/>
        </authorList>
    </citation>
    <scope>NUCLEOTIDE SEQUENCE [LARGE SCALE GENOMIC DNA]</scope>
    <source>
        <strain evidence="4">20-2</strain>
    </source>
</reference>
<evidence type="ECO:0000313" key="3">
    <source>
        <dbReference type="Proteomes" id="UP000216681"/>
    </source>
</evidence>
<dbReference type="Proteomes" id="UP000216681">
    <property type="component" value="Unassembled WGS sequence"/>
</dbReference>
<organism evidence="1 4">
    <name type="scientific">Limosilactobacillus reuteri</name>
    <name type="common">Lactobacillus reuteri</name>
    <dbReference type="NCBI Taxonomy" id="1598"/>
    <lineage>
        <taxon>Bacteria</taxon>
        <taxon>Bacillati</taxon>
        <taxon>Bacillota</taxon>
        <taxon>Bacilli</taxon>
        <taxon>Lactobacillales</taxon>
        <taxon>Lactobacillaceae</taxon>
        <taxon>Limosilactobacillus</taxon>
    </lineage>
</organism>
<reference evidence="2 3" key="4">
    <citation type="submission" date="2017-09" db="EMBL/GenBank/DDBJ databases">
        <title>Tripartite evolution among Lactobacillus johnsonii, Lactobacillus taiwanensis, Lactobacillus reuteri and their rodent host.</title>
        <authorList>
            <person name="Wang T."/>
            <person name="Knowles S."/>
            <person name="Cheng C."/>
        </authorList>
    </citation>
    <scope>NUCLEOTIDE SEQUENCE [LARGE SCALE GENOMIC DNA]</scope>
    <source>
        <strain evidence="2 3">105n</strain>
    </source>
</reference>
<reference evidence="2 3" key="3">
    <citation type="submission" date="2017-05" db="EMBL/GenBank/DDBJ databases">
        <authorList>
            <person name="Lin X.B."/>
            <person name="Stothard P."/>
            <person name="Tasseva G."/>
            <person name="Walter J."/>
        </authorList>
    </citation>
    <scope>NUCLEOTIDE SEQUENCE [LARGE SCALE GENOMIC DNA]</scope>
    <source>
        <strain evidence="2 3">105n</strain>
    </source>
</reference>
<gene>
    <name evidence="2" type="ORF">CBG15_03940</name>
    <name evidence="1" type="ORF">LRLP16767_LR202_01892</name>
</gene>
<evidence type="ECO:0000313" key="4">
    <source>
        <dbReference type="Proteomes" id="UP000235484"/>
    </source>
</evidence>
<sequence>MTKMVNIKNNKDFYDKLHELEDLDPDWFIHVGQESRLNTYIDDGDLNTAVKDVIKERNLLKEVRDKLQTDPQLWRSAAKKDAIRLLVTYYKRFDLSNKEISQILNIPESTIRHDYQPLKPGEKIHPKFEVELRDRFGKHLSPSEI</sequence>
<evidence type="ECO:0000313" key="1">
    <source>
        <dbReference type="EMBL" id="CUR42103.1"/>
    </source>
</evidence>
<dbReference type="EMBL" id="LN887662">
    <property type="protein sequence ID" value="CUR42103.1"/>
    <property type="molecule type" value="Genomic_DNA"/>
</dbReference>
<evidence type="ECO:0000313" key="2">
    <source>
        <dbReference type="EMBL" id="OYS94514.1"/>
    </source>
</evidence>
<dbReference type="Proteomes" id="UP000235484">
    <property type="component" value="Unassembled WGS sequence"/>
</dbReference>
<protein>
    <submittedName>
        <fullName evidence="1">Uncharacterized protein</fullName>
    </submittedName>
</protein>
<dbReference type="RefSeq" id="WP_094512250.1">
    <property type="nucleotide sequence ID" value="NZ_CP065330.1"/>
</dbReference>
<accession>A0A0U5JX78</accession>
<name>A0A0U5JX78_LIMRT</name>
<dbReference type="AlphaFoldDB" id="A0A0U5JX78"/>
<dbReference type="EMBL" id="NGPX01000014">
    <property type="protein sequence ID" value="OYS94514.1"/>
    <property type="molecule type" value="Genomic_DNA"/>
</dbReference>
<proteinExistence type="predicted"/>